<dbReference type="PANTHER" id="PTHR16222:SF12">
    <property type="entry name" value="ADP-RIBOSYLGLYCOHYDROLASE-RELATED"/>
    <property type="match status" value="1"/>
</dbReference>
<dbReference type="InterPro" id="IPR005502">
    <property type="entry name" value="Ribosyl_crysJ1"/>
</dbReference>
<proteinExistence type="predicted"/>
<dbReference type="Pfam" id="PF03747">
    <property type="entry name" value="ADP_ribosyl_GH"/>
    <property type="match status" value="1"/>
</dbReference>
<evidence type="ECO:0000256" key="1">
    <source>
        <dbReference type="PIRSR" id="PIRSR605502-1"/>
    </source>
</evidence>
<sequence length="333" mass="36962">MFKENYKETNKHRDGFYGSMIGGAVCDALGAPIEFTKPYQGEEDIKDMITGGKKKLSLGEYTDDTAMALCILDSLIKNKGSFDRKDQMDRYIMWFNTGYMGTRDCAFGMGRTVKESCKKYLKNGKFVVGSDNPKKAGNGSIMRLAPVPMMYSTLLLSDVCELSMLSSTTTHQAATCLDACRYMGSLIYGGLHGAEKDDLFGIKKGPFTTLMDDYLKRNPFTTIEIKEIHNGSYTKKNPPEITGYGWVVTTLEAALWAFYKTNSFEEGALKAVNLRLDADTVGAVYGQIAGAYYGLSAIPEKWISNLMKKDMILGMLDEAYDISINLKGKSFIN</sequence>
<feature type="binding site" evidence="1">
    <location>
        <position position="279"/>
    </location>
    <ligand>
        <name>Mg(2+)</name>
        <dbReference type="ChEBI" id="CHEBI:18420"/>
        <label>1</label>
    </ligand>
</feature>
<protein>
    <submittedName>
        <fullName evidence="2">ADP-ribosylglycohydrolase</fullName>
    </submittedName>
</protein>
<feature type="binding site" evidence="1">
    <location>
        <position position="63"/>
    </location>
    <ligand>
        <name>Mg(2+)</name>
        <dbReference type="ChEBI" id="CHEBI:18420"/>
        <label>1</label>
    </ligand>
</feature>
<dbReference type="Proteomes" id="UP000033423">
    <property type="component" value="Unassembled WGS sequence"/>
</dbReference>
<accession>A0A0F3GX38</accession>
<keyword evidence="1" id="KW-0460">Magnesium</keyword>
<gene>
    <name evidence="2" type="ORF">MBAV_001270</name>
</gene>
<dbReference type="EMBL" id="LACI01000556">
    <property type="protein sequence ID" value="KJU86534.1"/>
    <property type="molecule type" value="Genomic_DNA"/>
</dbReference>
<feature type="binding site" evidence="1">
    <location>
        <position position="62"/>
    </location>
    <ligand>
        <name>Mg(2+)</name>
        <dbReference type="ChEBI" id="CHEBI:18420"/>
        <label>1</label>
    </ligand>
</feature>
<keyword evidence="1" id="KW-0479">Metal-binding</keyword>
<dbReference type="GO" id="GO:0016787">
    <property type="term" value="F:hydrolase activity"/>
    <property type="evidence" value="ECO:0007669"/>
    <property type="project" value="UniProtKB-KW"/>
</dbReference>
<evidence type="ECO:0000313" key="2">
    <source>
        <dbReference type="EMBL" id="KJU86534.1"/>
    </source>
</evidence>
<reference evidence="2 3" key="1">
    <citation type="submission" date="2015-02" db="EMBL/GenBank/DDBJ databases">
        <title>Single-cell genomics of uncultivated deep-branching MTB reveals a conserved set of magnetosome genes.</title>
        <authorList>
            <person name="Kolinko S."/>
            <person name="Richter M."/>
            <person name="Glockner F.O."/>
            <person name="Brachmann A."/>
            <person name="Schuler D."/>
        </authorList>
    </citation>
    <scope>NUCLEOTIDE SEQUENCE [LARGE SCALE GENOMIC DNA]</scope>
    <source>
        <strain evidence="2">TM-1</strain>
    </source>
</reference>
<name>A0A0F3GX38_9BACT</name>
<comment type="cofactor">
    <cofactor evidence="1">
        <name>Mg(2+)</name>
        <dbReference type="ChEBI" id="CHEBI:18420"/>
    </cofactor>
    <text evidence="1">Binds 2 magnesium ions per subunit.</text>
</comment>
<dbReference type="InterPro" id="IPR036705">
    <property type="entry name" value="Ribosyl_crysJ1_sf"/>
</dbReference>
<comment type="caution">
    <text evidence="2">The sequence shown here is derived from an EMBL/GenBank/DDBJ whole genome shotgun (WGS) entry which is preliminary data.</text>
</comment>
<feature type="binding site" evidence="1">
    <location>
        <position position="277"/>
    </location>
    <ligand>
        <name>Mg(2+)</name>
        <dbReference type="ChEBI" id="CHEBI:18420"/>
        <label>1</label>
    </ligand>
</feature>
<dbReference type="AlphaFoldDB" id="A0A0F3GX38"/>
<evidence type="ECO:0000313" key="3">
    <source>
        <dbReference type="Proteomes" id="UP000033423"/>
    </source>
</evidence>
<keyword evidence="3" id="KW-1185">Reference proteome</keyword>
<dbReference type="SUPFAM" id="SSF101478">
    <property type="entry name" value="ADP-ribosylglycohydrolase"/>
    <property type="match status" value="1"/>
</dbReference>
<dbReference type="GO" id="GO:0046872">
    <property type="term" value="F:metal ion binding"/>
    <property type="evidence" value="ECO:0007669"/>
    <property type="project" value="UniProtKB-KW"/>
</dbReference>
<feature type="binding site" evidence="1">
    <location>
        <position position="64"/>
    </location>
    <ligand>
        <name>Mg(2+)</name>
        <dbReference type="ChEBI" id="CHEBI:18420"/>
        <label>1</label>
    </ligand>
</feature>
<dbReference type="Gene3D" id="1.10.4080.10">
    <property type="entry name" value="ADP-ribosylation/Crystallin J1"/>
    <property type="match status" value="1"/>
</dbReference>
<feature type="binding site" evidence="1">
    <location>
        <position position="280"/>
    </location>
    <ligand>
        <name>Mg(2+)</name>
        <dbReference type="ChEBI" id="CHEBI:18420"/>
        <label>1</label>
    </ligand>
</feature>
<dbReference type="InterPro" id="IPR050792">
    <property type="entry name" value="ADP-ribosylglycohydrolase"/>
</dbReference>
<organism evidence="2 3">
    <name type="scientific">Candidatus Magnetobacterium bavaricum</name>
    <dbReference type="NCBI Taxonomy" id="29290"/>
    <lineage>
        <taxon>Bacteria</taxon>
        <taxon>Pseudomonadati</taxon>
        <taxon>Nitrospirota</taxon>
        <taxon>Thermodesulfovibrionia</taxon>
        <taxon>Thermodesulfovibrionales</taxon>
        <taxon>Candidatus Magnetobacteriaceae</taxon>
        <taxon>Candidatus Magnetobacterium</taxon>
    </lineage>
</organism>
<keyword evidence="2" id="KW-0378">Hydrolase</keyword>
<dbReference type="PANTHER" id="PTHR16222">
    <property type="entry name" value="ADP-RIBOSYLGLYCOHYDROLASE"/>
    <property type="match status" value="1"/>
</dbReference>